<feature type="coiled-coil region" evidence="1">
    <location>
        <begin position="1256"/>
        <end position="1283"/>
    </location>
</feature>
<dbReference type="EMBL" id="AZMM01018632">
    <property type="protein sequence ID" value="ETJ18432.1"/>
    <property type="molecule type" value="Genomic_DNA"/>
</dbReference>
<gene>
    <name evidence="2" type="ORF">Q604_UNBC18632G0003</name>
</gene>
<feature type="coiled-coil region" evidence="1">
    <location>
        <begin position="734"/>
        <end position="761"/>
    </location>
</feature>
<protein>
    <submittedName>
        <fullName evidence="2">Uncharacterized protein</fullName>
    </submittedName>
</protein>
<proteinExistence type="predicted"/>
<sequence>MELGNILEFRKDLYFEGAVQIDWFYNPDKASKVAENFVFHGSQYFGVEEQGCVNKKRIDTISLTEQLVSKLNDDRANALSLAIADYGTGKSHLAVTLAQIFSGPEYMPETYGKIISNISIIDKEAANRIKVLSEDRNFVMAINGMRDFNLHAEVLKAAQKSLKLYGLSDDNLRKLNRALETAEIFFSRNSQTSISLFEGIAEKKGWLEKGQKLLDKISNSLMVDDEAFDIVNKAYFEINGQEIRWDEGISASNILEMLISEYCGINGKFDRIIILFDEFGRYLEYASGVNAARSGDSALQQIFETAQNAEGTLQVINFIQSDIKTYLQRVDQTKNISRYIGRYDASDKYYISSNLETVFANLIQRKDKKLFDNTIVKWQNENEVKWKNIFNKLNKWLLTKGIWKDYTLFRKVIVEGIYPIHPLSTFMLTQLSDYLQNRSSLTLISQYIENASSSEVTDSPIIIMPEYLMSGDLYIEMLAAEQEGKQPSQQCIRYDNIFRKFGDKLSDKSLIVLRSNLILRILRFRTADYDEAREALSLCSGLSICEIDNELKWLENEYAVLGFDDHAGCFDFMEESNGAHDFKIIKKRLMASTKIDKSIIASVKIQDIAGVLEAQTTNFGIQHKISTNEWVFKQELYPIEDFTEAKVNSYLEEWNNATSSILPKGHLVWLYVNKDTDNVYIQRAKKLTEIFEGTPIVIMILNDEENRLFECLLEYCVLDSMDDLNIKKYERHYLDAFEQAKNNLKDEIDELKKKRLVMNKDGFTSINIRMPGFLTSIFEKIYPQAVSFWFDGFVTKGNNLGGKGGIYYCSIIKMLLSNSVNDATIHNFSSDIRNRIEAVLMTSTSTSWKCINDEYRVISPEDSKVKAVYEKIVKNINSKVELGCKDIFDVYCKPPYGMSEDVIILMISVICANLNYCLRFRYKGKLINIAAWKELVVIKDKKIDVQVVKESSFVLVDAGEVVEKYLRYFEIIKNNHDISKVEQLSNKLCEMLKIDEIPEELQTNYLLAQKYLESGKKAKEELFMVISDINEKFYDAIENNNLYNGLVALELLKKMPITKIFGNSGYKFDENSRKKLINIEKQISIFISETIDLYISNMYCRSVESVNTFRNHNTKIQIKLEELGFPDYAQKVKKQKEKELNNIEEIRSRQELREDYSKYIEESKIDRFTTYVNICTILKEGKELWKRVEKYKATLGKDAATITKALDSRINELTKAKDRITQDMTDIWDDLFQVNNTEDVEDLLERINLVLKKGISSADQQSFEELQENLQELLEDISRIKNVTESRKLFLEVSKEVKGKYINSEFDFEVITIIETVILEISKSIDIKENKWKDKNLTLGDKSRSSVHKWKENIKYLPEYLSKNTLDAINMLDLEANLIISEGKIEDVVFYFEKLDETERKECVSKLLEIINL</sequence>
<name>W1WJP5_9ZZZZ</name>
<evidence type="ECO:0000256" key="1">
    <source>
        <dbReference type="SAM" id="Coils"/>
    </source>
</evidence>
<comment type="caution">
    <text evidence="2">The sequence shown here is derived from an EMBL/GenBank/DDBJ whole genome shotgun (WGS) entry which is preliminary data.</text>
</comment>
<evidence type="ECO:0000313" key="2">
    <source>
        <dbReference type="EMBL" id="ETJ18432.1"/>
    </source>
</evidence>
<reference evidence="2" key="1">
    <citation type="submission" date="2013-12" db="EMBL/GenBank/DDBJ databases">
        <title>A Varibaculum cambriense genome reconstructed from a premature infant gut community with otherwise low bacterial novelty that shifts toward anaerobic metabolism during the third week of life.</title>
        <authorList>
            <person name="Brown C.T."/>
            <person name="Sharon I."/>
            <person name="Thomas B.C."/>
            <person name="Castelle C.J."/>
            <person name="Morowitz M.J."/>
            <person name="Banfield J.F."/>
        </authorList>
    </citation>
    <scope>NUCLEOTIDE SEQUENCE</scope>
</reference>
<accession>W1WJP5</accession>
<keyword evidence="1" id="KW-0175">Coiled coil</keyword>
<organism evidence="2">
    <name type="scientific">human gut metagenome</name>
    <dbReference type="NCBI Taxonomy" id="408170"/>
    <lineage>
        <taxon>unclassified sequences</taxon>
        <taxon>metagenomes</taxon>
        <taxon>organismal metagenomes</taxon>
    </lineage>
</organism>